<evidence type="ECO:0000256" key="1">
    <source>
        <dbReference type="SAM" id="MobiDB-lite"/>
    </source>
</evidence>
<keyword evidence="3" id="KW-1185">Reference proteome</keyword>
<dbReference type="AlphaFoldDB" id="A0AAE1MZR4"/>
<dbReference type="EMBL" id="JAWXYG010000002">
    <property type="protein sequence ID" value="KAK4280242.1"/>
    <property type="molecule type" value="Genomic_DNA"/>
</dbReference>
<gene>
    <name evidence="2" type="ORF">QN277_011888</name>
</gene>
<evidence type="ECO:0000313" key="2">
    <source>
        <dbReference type="EMBL" id="KAK4280242.1"/>
    </source>
</evidence>
<feature type="compositionally biased region" description="Polar residues" evidence="1">
    <location>
        <begin position="15"/>
        <end position="28"/>
    </location>
</feature>
<proteinExistence type="predicted"/>
<reference evidence="2" key="1">
    <citation type="submission" date="2023-10" db="EMBL/GenBank/DDBJ databases">
        <title>Chromosome-level genome of the transformable northern wattle, Acacia crassicarpa.</title>
        <authorList>
            <person name="Massaro I."/>
            <person name="Sinha N.R."/>
            <person name="Poethig S."/>
            <person name="Leichty A.R."/>
        </authorList>
    </citation>
    <scope>NUCLEOTIDE SEQUENCE</scope>
    <source>
        <strain evidence="2">Acra3RX</strain>
        <tissue evidence="2">Leaf</tissue>
    </source>
</reference>
<evidence type="ECO:0000313" key="3">
    <source>
        <dbReference type="Proteomes" id="UP001293593"/>
    </source>
</evidence>
<feature type="region of interest" description="Disordered" evidence="1">
    <location>
        <begin position="1"/>
        <end position="40"/>
    </location>
</feature>
<protein>
    <submittedName>
        <fullName evidence="2">Uncharacterized protein</fullName>
    </submittedName>
</protein>
<comment type="caution">
    <text evidence="2">The sequence shown here is derived from an EMBL/GenBank/DDBJ whole genome shotgun (WGS) entry which is preliminary data.</text>
</comment>
<organism evidence="2 3">
    <name type="scientific">Acacia crassicarpa</name>
    <name type="common">northern wattle</name>
    <dbReference type="NCBI Taxonomy" id="499986"/>
    <lineage>
        <taxon>Eukaryota</taxon>
        <taxon>Viridiplantae</taxon>
        <taxon>Streptophyta</taxon>
        <taxon>Embryophyta</taxon>
        <taxon>Tracheophyta</taxon>
        <taxon>Spermatophyta</taxon>
        <taxon>Magnoliopsida</taxon>
        <taxon>eudicotyledons</taxon>
        <taxon>Gunneridae</taxon>
        <taxon>Pentapetalae</taxon>
        <taxon>rosids</taxon>
        <taxon>fabids</taxon>
        <taxon>Fabales</taxon>
        <taxon>Fabaceae</taxon>
        <taxon>Caesalpinioideae</taxon>
        <taxon>mimosoid clade</taxon>
        <taxon>Acacieae</taxon>
        <taxon>Acacia</taxon>
    </lineage>
</organism>
<dbReference type="PANTHER" id="PTHR33018">
    <property type="entry name" value="OS10G0338966 PROTEIN-RELATED"/>
    <property type="match status" value="1"/>
</dbReference>
<accession>A0AAE1MZR4</accession>
<sequence>MNGENNIRVPGTPVTGVSQDEPSSSENVPRNHPACRGRRGTRMMDVTLSRTSGSRLEIQFHEKLQPVGPNKSKYNSFVGYLARCKVSILIDEWKKVDFDTVKQPIWDTIRLTYTIPNSEELKDKTLSYCADWWRKFKTFIANTYIFAEVPPAIHP</sequence>
<dbReference type="PANTHER" id="PTHR33018:SF34">
    <property type="entry name" value="OS02G0472350 PROTEIN"/>
    <property type="match status" value="1"/>
</dbReference>
<name>A0AAE1MZR4_9FABA</name>
<dbReference type="Proteomes" id="UP001293593">
    <property type="component" value="Unassembled WGS sequence"/>
</dbReference>